<dbReference type="Pfam" id="PF20469">
    <property type="entry name" value="OLD-like_TOPRIM"/>
    <property type="match status" value="1"/>
</dbReference>
<sequence>MVIKKVEINHYKSIANMRFEYFKDGLNVFIGKNNSGKSNILEAINVIFNHDNIESQEISKFLSYQVDDNGTAPEMKINFHDDESKWIDVNFDVKQNFMKNLSRGNTKFNRDHLPRFIYLSNSNNIEVMVDSIMNIIPSDEVRYSKFLSNVNYFIGNIFNSTYKVYIDNRKTDNPEIRIIDEFNDEDTIYNKSSGTQFATLMSMLLSAGLNESHDKGFIVAIDEPETSLHIGSQKKLFKLLKEISKTHQVIIATHSVVFIDKANDENVYLVERDNIGRTTFNLKKHKNENWKSLREIIGMTISDSLLLGDLNIVVEGRTEQLIFPTMIEILKKEGKIKLDRSRYNFISAESSSKVEPFLSILKDKIELPMCVFLDNDKPGRDAEKRIRKKAKYDNDLIVIPVVENYESSEIEDMFEETFLFECINEYCENQVKNYKYLEIEELRKIRSNQKFNEFKDSLELELSNSYSLDESFEFNKMLFAIIIKNKLEESSQFPVMTDKFREIDKHFHKLTI</sequence>
<dbReference type="CDD" id="cd00267">
    <property type="entry name" value="ABC_ATPase"/>
    <property type="match status" value="1"/>
</dbReference>
<feature type="domain" description="OLD protein-like TOPRIM" evidence="2">
    <location>
        <begin position="311"/>
        <end position="376"/>
    </location>
</feature>
<dbReference type="AlphaFoldDB" id="A0A516KKQ6"/>
<dbReference type="InterPro" id="IPR051396">
    <property type="entry name" value="Bact_Antivir_Def_Nuclease"/>
</dbReference>
<dbReference type="SUPFAM" id="SSF52540">
    <property type="entry name" value="P-loop containing nucleoside triphosphate hydrolases"/>
    <property type="match status" value="1"/>
</dbReference>
<dbReference type="PANTHER" id="PTHR43581">
    <property type="entry name" value="ATP/GTP PHOSPHATASE"/>
    <property type="match status" value="1"/>
</dbReference>
<accession>A0A516KKQ6</accession>
<evidence type="ECO:0000313" key="4">
    <source>
        <dbReference type="Proteomes" id="UP000315215"/>
    </source>
</evidence>
<gene>
    <name evidence="3" type="ORF">FN924_18450</name>
</gene>
<evidence type="ECO:0000259" key="2">
    <source>
        <dbReference type="Pfam" id="PF20469"/>
    </source>
</evidence>
<dbReference type="InterPro" id="IPR034139">
    <property type="entry name" value="TOPRIM_OLD"/>
</dbReference>
<dbReference type="RefSeq" id="WP_143897004.1">
    <property type="nucleotide sequence ID" value="NZ_CP041666.1"/>
</dbReference>
<dbReference type="InterPro" id="IPR027417">
    <property type="entry name" value="P-loop_NTPase"/>
</dbReference>
<evidence type="ECO:0000259" key="1">
    <source>
        <dbReference type="Pfam" id="PF13304"/>
    </source>
</evidence>
<reference evidence="3 4" key="1">
    <citation type="submission" date="2019-07" db="EMBL/GenBank/DDBJ databases">
        <authorList>
            <person name="Li J."/>
        </authorList>
    </citation>
    <scope>NUCLEOTIDE SEQUENCE [LARGE SCALE GENOMIC DNA]</scope>
    <source>
        <strain evidence="3 4">TKL69</strain>
    </source>
</reference>
<evidence type="ECO:0000313" key="3">
    <source>
        <dbReference type="EMBL" id="QDP41974.1"/>
    </source>
</evidence>
<protein>
    <submittedName>
        <fullName evidence="3">AAA family ATPase</fullName>
    </submittedName>
</protein>
<dbReference type="PANTHER" id="PTHR43581:SF4">
    <property type="entry name" value="ATP_GTP PHOSPHATASE"/>
    <property type="match status" value="1"/>
</dbReference>
<name>A0A516KKQ6_9BACI</name>
<dbReference type="OrthoDB" id="9801813at2"/>
<dbReference type="Pfam" id="PF13304">
    <property type="entry name" value="AAA_21"/>
    <property type="match status" value="1"/>
</dbReference>
<dbReference type="Gene3D" id="3.40.50.300">
    <property type="entry name" value="P-loop containing nucleotide triphosphate hydrolases"/>
    <property type="match status" value="1"/>
</dbReference>
<keyword evidence="4" id="KW-1185">Reference proteome</keyword>
<proteinExistence type="predicted"/>
<dbReference type="Proteomes" id="UP000315215">
    <property type="component" value="Chromosome"/>
</dbReference>
<organism evidence="3 4">
    <name type="scientific">Radiobacillus deserti</name>
    <dbReference type="NCBI Taxonomy" id="2594883"/>
    <lineage>
        <taxon>Bacteria</taxon>
        <taxon>Bacillati</taxon>
        <taxon>Bacillota</taxon>
        <taxon>Bacilli</taxon>
        <taxon>Bacillales</taxon>
        <taxon>Bacillaceae</taxon>
        <taxon>Radiobacillus</taxon>
    </lineage>
</organism>
<dbReference type="InterPro" id="IPR003959">
    <property type="entry name" value="ATPase_AAA_core"/>
</dbReference>
<dbReference type="EMBL" id="CP041666">
    <property type="protein sequence ID" value="QDP41974.1"/>
    <property type="molecule type" value="Genomic_DNA"/>
</dbReference>
<dbReference type="KEGG" id="aqt:FN924_18450"/>
<feature type="domain" description="ATPase AAA-type core" evidence="1">
    <location>
        <begin position="26"/>
        <end position="260"/>
    </location>
</feature>